<comment type="pathway">
    <text evidence="6">Cofactor biosynthesis; adenosylcobalamin biosynthesis; adenosylcobalamin from cob(II)yrinate a,c-diamide: step 2/7.</text>
</comment>
<dbReference type="EC" id="2.5.1.17" evidence="6"/>
<dbReference type="UniPathway" id="UPA00148">
    <property type="reaction ID" value="UER00233"/>
</dbReference>
<keyword evidence="3 6" id="KW-0808">Transferase</keyword>
<dbReference type="GO" id="GO:0005524">
    <property type="term" value="F:ATP binding"/>
    <property type="evidence" value="ECO:0007669"/>
    <property type="project" value="UniProtKB-UniRule"/>
</dbReference>
<keyword evidence="5 6" id="KW-0067">ATP-binding</keyword>
<dbReference type="KEGG" id="nva:G3M78_10955"/>
<accession>A0A7T0C3I9</accession>
<dbReference type="InterPro" id="IPR029499">
    <property type="entry name" value="PduO-typ"/>
</dbReference>
<dbReference type="PANTHER" id="PTHR12213:SF0">
    <property type="entry name" value="CORRINOID ADENOSYLTRANSFERASE MMAB"/>
    <property type="match status" value="1"/>
</dbReference>
<evidence type="ECO:0000256" key="6">
    <source>
        <dbReference type="RuleBase" id="RU366026"/>
    </source>
</evidence>
<dbReference type="GO" id="GO:0008817">
    <property type="term" value="F:corrinoid adenosyltransferase activity"/>
    <property type="evidence" value="ECO:0007669"/>
    <property type="project" value="UniProtKB-UniRule"/>
</dbReference>
<evidence type="ECO:0000256" key="5">
    <source>
        <dbReference type="ARBA" id="ARBA00022840"/>
    </source>
</evidence>
<dbReference type="PANTHER" id="PTHR12213">
    <property type="entry name" value="CORRINOID ADENOSYLTRANSFERASE"/>
    <property type="match status" value="1"/>
</dbReference>
<keyword evidence="6" id="KW-0169">Cobalamin biosynthesis</keyword>
<dbReference type="InterPro" id="IPR036451">
    <property type="entry name" value="CblAdoTrfase-like_sf"/>
</dbReference>
<comment type="subunit">
    <text evidence="2">Homotrimer.</text>
</comment>
<comment type="catalytic activity">
    <reaction evidence="6">
        <text>2 cob(II)yrinate a,c diamide + reduced [electron-transfer flavoprotein] + 2 ATP = 2 adenosylcob(III)yrinate a,c-diamide + 2 triphosphate + oxidized [electron-transfer flavoprotein] + 3 H(+)</text>
        <dbReference type="Rhea" id="RHEA:11528"/>
        <dbReference type="Rhea" id="RHEA-COMP:10685"/>
        <dbReference type="Rhea" id="RHEA-COMP:10686"/>
        <dbReference type="ChEBI" id="CHEBI:15378"/>
        <dbReference type="ChEBI" id="CHEBI:18036"/>
        <dbReference type="ChEBI" id="CHEBI:30616"/>
        <dbReference type="ChEBI" id="CHEBI:57692"/>
        <dbReference type="ChEBI" id="CHEBI:58307"/>
        <dbReference type="ChEBI" id="CHEBI:58503"/>
        <dbReference type="ChEBI" id="CHEBI:58537"/>
        <dbReference type="EC" id="2.5.1.17"/>
    </reaction>
</comment>
<reference evidence="9" key="1">
    <citation type="submission" date="2020-02" db="EMBL/GenBank/DDBJ databases">
        <title>Genomic and physiological characterization of two novel Nitrospinaceae genera.</title>
        <authorList>
            <person name="Mueller A.J."/>
            <person name="Jung M.-Y."/>
            <person name="Strachan C.R."/>
            <person name="Herbold C.W."/>
            <person name="Kirkegaard R.H."/>
            <person name="Daims H."/>
        </authorList>
    </citation>
    <scope>NUCLEOTIDE SEQUENCE [LARGE SCALE GENOMIC DNA]</scope>
</reference>
<organism evidence="8 9">
    <name type="scientific">Candidatus Nitrohelix vancouverensis</name>
    <dbReference type="NCBI Taxonomy" id="2705534"/>
    <lineage>
        <taxon>Bacteria</taxon>
        <taxon>Pseudomonadati</taxon>
        <taxon>Nitrospinota/Tectimicrobiota group</taxon>
        <taxon>Nitrospinota</taxon>
        <taxon>Nitrospinia</taxon>
        <taxon>Nitrospinales</taxon>
        <taxon>Nitrospinaceae</taxon>
        <taxon>Candidatus Nitrohelix</taxon>
    </lineage>
</organism>
<protein>
    <recommendedName>
        <fullName evidence="6">Corrinoid adenosyltransferase</fullName>
        <ecNumber evidence="6">2.5.1.17</ecNumber>
    </recommendedName>
    <alternativeName>
        <fullName evidence="6">Cob(II)alamin adenosyltransferase</fullName>
    </alternativeName>
    <alternativeName>
        <fullName evidence="6">Cob(II)yrinic acid a,c-diamide adenosyltransferase</fullName>
    </alternativeName>
    <alternativeName>
        <fullName evidence="6">Cobinamide/cobalamin adenosyltransferase</fullName>
    </alternativeName>
</protein>
<evidence type="ECO:0000313" key="8">
    <source>
        <dbReference type="EMBL" id="QPJ65882.1"/>
    </source>
</evidence>
<dbReference type="AlphaFoldDB" id="A0A7T0C3I9"/>
<name>A0A7T0C3I9_9BACT</name>
<dbReference type="NCBIfam" id="TIGR00636">
    <property type="entry name" value="PduO_Nterm"/>
    <property type="match status" value="1"/>
</dbReference>
<evidence type="ECO:0000259" key="7">
    <source>
        <dbReference type="Pfam" id="PF01923"/>
    </source>
</evidence>
<dbReference type="GO" id="GO:0009236">
    <property type="term" value="P:cobalamin biosynthetic process"/>
    <property type="evidence" value="ECO:0007669"/>
    <property type="project" value="UniProtKB-UniRule"/>
</dbReference>
<dbReference type="EMBL" id="CP048620">
    <property type="protein sequence ID" value="QPJ65882.1"/>
    <property type="molecule type" value="Genomic_DNA"/>
</dbReference>
<feature type="domain" description="Cobalamin adenosyltransferase-like" evidence="7">
    <location>
        <begin position="7"/>
        <end position="178"/>
    </location>
</feature>
<dbReference type="SUPFAM" id="SSF89028">
    <property type="entry name" value="Cobalamin adenosyltransferase-like"/>
    <property type="match status" value="1"/>
</dbReference>
<evidence type="ECO:0000256" key="4">
    <source>
        <dbReference type="ARBA" id="ARBA00022741"/>
    </source>
</evidence>
<keyword evidence="4 6" id="KW-0547">Nucleotide-binding</keyword>
<proteinExistence type="inferred from homology"/>
<dbReference type="Gene3D" id="1.20.1200.10">
    <property type="entry name" value="Cobalamin adenosyltransferase-like"/>
    <property type="match status" value="1"/>
</dbReference>
<comment type="similarity">
    <text evidence="1 6">Belongs to the Cob(I)alamin adenosyltransferase family.</text>
</comment>
<dbReference type="Pfam" id="PF01923">
    <property type="entry name" value="Cob_adeno_trans"/>
    <property type="match status" value="1"/>
</dbReference>
<dbReference type="Proteomes" id="UP000594464">
    <property type="component" value="Chromosome"/>
</dbReference>
<sequence>MVSINRVYTKKGDGGETALVGGIRVAKDCVRVETYGTVDELNTVIGIARTFNIKQEESQRRDKLDIILECIQQRLFDIGSILATVPGTEKALKKEVSPENVEWLEQIIDLMNVETGKLKSFTLPGGGPVSAFLHQARTVCRRAERQIIRLRREEEVPEQILPYINRLSDALFVFSRWATLSFKEPEFLWIPNKGDPDDWKWD</sequence>
<comment type="catalytic activity">
    <reaction evidence="6">
        <text>2 cob(II)alamin + reduced [electron-transfer flavoprotein] + 2 ATP = 2 adenosylcob(III)alamin + 2 triphosphate + oxidized [electron-transfer flavoprotein] + 3 H(+)</text>
        <dbReference type="Rhea" id="RHEA:28671"/>
        <dbReference type="Rhea" id="RHEA-COMP:10685"/>
        <dbReference type="Rhea" id="RHEA-COMP:10686"/>
        <dbReference type="ChEBI" id="CHEBI:15378"/>
        <dbReference type="ChEBI" id="CHEBI:16304"/>
        <dbReference type="ChEBI" id="CHEBI:18036"/>
        <dbReference type="ChEBI" id="CHEBI:18408"/>
        <dbReference type="ChEBI" id="CHEBI:30616"/>
        <dbReference type="ChEBI" id="CHEBI:57692"/>
        <dbReference type="ChEBI" id="CHEBI:58307"/>
        <dbReference type="EC" id="2.5.1.17"/>
    </reaction>
</comment>
<evidence type="ECO:0000256" key="2">
    <source>
        <dbReference type="ARBA" id="ARBA00011233"/>
    </source>
</evidence>
<dbReference type="InterPro" id="IPR016030">
    <property type="entry name" value="CblAdoTrfase-like"/>
</dbReference>
<evidence type="ECO:0000256" key="1">
    <source>
        <dbReference type="ARBA" id="ARBA00007487"/>
    </source>
</evidence>
<gene>
    <name evidence="8" type="ORF">G3M78_10955</name>
</gene>
<dbReference type="FunFam" id="1.20.1200.10:FF:000001">
    <property type="entry name" value="Cob(I)yrinic acid a,c-diamide adenosyltransferase"/>
    <property type="match status" value="1"/>
</dbReference>
<evidence type="ECO:0000256" key="3">
    <source>
        <dbReference type="ARBA" id="ARBA00022679"/>
    </source>
</evidence>
<evidence type="ECO:0000313" key="9">
    <source>
        <dbReference type="Proteomes" id="UP000594464"/>
    </source>
</evidence>